<dbReference type="Gene3D" id="1.20.1280.50">
    <property type="match status" value="1"/>
</dbReference>
<evidence type="ECO:0000313" key="3">
    <source>
        <dbReference type="Proteomes" id="UP000593567"/>
    </source>
</evidence>
<dbReference type="InterPro" id="IPR001680">
    <property type="entry name" value="WD40_rpt"/>
</dbReference>
<dbReference type="Proteomes" id="UP000593567">
    <property type="component" value="Unassembled WGS sequence"/>
</dbReference>
<dbReference type="InterPro" id="IPR050995">
    <property type="entry name" value="WD-F-box_domain-protein"/>
</dbReference>
<dbReference type="AlphaFoldDB" id="A0A7J7JN20"/>
<name>A0A7J7JN20_BUGNE</name>
<dbReference type="InterPro" id="IPR015943">
    <property type="entry name" value="WD40/YVTN_repeat-like_dom_sf"/>
</dbReference>
<dbReference type="InterPro" id="IPR011047">
    <property type="entry name" value="Quinoprotein_ADH-like_sf"/>
</dbReference>
<dbReference type="OrthoDB" id="19711at2759"/>
<dbReference type="EMBL" id="VXIV02002083">
    <property type="protein sequence ID" value="KAF6027485.1"/>
    <property type="molecule type" value="Genomic_DNA"/>
</dbReference>
<dbReference type="SUPFAM" id="SSF50998">
    <property type="entry name" value="Quinoprotein alcohol dehydrogenase-like"/>
    <property type="match status" value="1"/>
</dbReference>
<organism evidence="2 3">
    <name type="scientific">Bugula neritina</name>
    <name type="common">Brown bryozoan</name>
    <name type="synonym">Sertularia neritina</name>
    <dbReference type="NCBI Taxonomy" id="10212"/>
    <lineage>
        <taxon>Eukaryota</taxon>
        <taxon>Metazoa</taxon>
        <taxon>Spiralia</taxon>
        <taxon>Lophotrochozoa</taxon>
        <taxon>Bryozoa</taxon>
        <taxon>Gymnolaemata</taxon>
        <taxon>Cheilostomatida</taxon>
        <taxon>Flustrina</taxon>
        <taxon>Buguloidea</taxon>
        <taxon>Bugulidae</taxon>
        <taxon>Bugula</taxon>
    </lineage>
</organism>
<accession>A0A7J7JN20</accession>
<dbReference type="CDD" id="cd09917">
    <property type="entry name" value="F-box_SF"/>
    <property type="match status" value="1"/>
</dbReference>
<proteinExistence type="predicted"/>
<evidence type="ECO:0000259" key="1">
    <source>
        <dbReference type="PROSITE" id="PS50181"/>
    </source>
</evidence>
<dbReference type="InterPro" id="IPR036047">
    <property type="entry name" value="F-box-like_dom_sf"/>
</dbReference>
<gene>
    <name evidence="2" type="ORF">EB796_014207</name>
</gene>
<dbReference type="PANTHER" id="PTHR14604:SF4">
    <property type="entry name" value="F-BOX DOMAIN-CONTAINING PROTEIN"/>
    <property type="match status" value="1"/>
</dbReference>
<feature type="domain" description="F-box" evidence="1">
    <location>
        <begin position="1"/>
        <end position="47"/>
    </location>
</feature>
<evidence type="ECO:0000313" key="2">
    <source>
        <dbReference type="EMBL" id="KAF6027485.1"/>
    </source>
</evidence>
<keyword evidence="3" id="KW-1185">Reference proteome</keyword>
<protein>
    <recommendedName>
        <fullName evidence="1">F-box domain-containing protein</fullName>
    </recommendedName>
</protein>
<dbReference type="Pfam" id="PF12937">
    <property type="entry name" value="F-box-like"/>
    <property type="match status" value="1"/>
</dbReference>
<dbReference type="SMART" id="SM00256">
    <property type="entry name" value="FBOX"/>
    <property type="match status" value="1"/>
</dbReference>
<reference evidence="2" key="1">
    <citation type="submission" date="2020-06" db="EMBL/GenBank/DDBJ databases">
        <title>Draft genome of Bugula neritina, a colonial animal packing powerful symbionts and potential medicines.</title>
        <authorList>
            <person name="Rayko M."/>
        </authorList>
    </citation>
    <scope>NUCLEOTIDE SEQUENCE [LARGE SCALE GENOMIC DNA]</scope>
    <source>
        <strain evidence="2">Kwan_BN1</strain>
    </source>
</reference>
<comment type="caution">
    <text evidence="2">The sequence shown here is derived from an EMBL/GenBank/DDBJ whole genome shotgun (WGS) entry which is preliminary data.</text>
</comment>
<dbReference type="Gene3D" id="2.130.10.10">
    <property type="entry name" value="YVTN repeat-like/Quinoprotein amine dehydrogenase"/>
    <property type="match status" value="2"/>
</dbReference>
<dbReference type="Pfam" id="PF00400">
    <property type="entry name" value="WD40"/>
    <property type="match status" value="2"/>
</dbReference>
<dbReference type="InterPro" id="IPR001810">
    <property type="entry name" value="F-box_dom"/>
</dbReference>
<dbReference type="SMART" id="SM00320">
    <property type="entry name" value="WD40"/>
    <property type="match status" value="5"/>
</dbReference>
<dbReference type="PROSITE" id="PS50181">
    <property type="entry name" value="FBOX"/>
    <property type="match status" value="1"/>
</dbReference>
<dbReference type="SUPFAM" id="SSF81383">
    <property type="entry name" value="F-box domain"/>
    <property type="match status" value="1"/>
</dbReference>
<dbReference type="PANTHER" id="PTHR14604">
    <property type="entry name" value="WD40 REPEAT PF20"/>
    <property type="match status" value="1"/>
</dbReference>
<sequence length="394" mass="44958">MNLNDSIPDEIIEKIFLNLDVKDMCAACLVCSKWRRLCNSEKIWRKQCRIKNWIKYGYGALDLTYLPSSDKILSRTNVSGTSPKFEYNVEESKLSPIPKWRMIYIKSRFLELNWVKGHYNVLPTLRAHETRVSAFDSDGMVLVSGSTDAVAIWDLDNVILRYKIPIHKDQVNHMQLLGHTVAISYTEGSIKVYDTISSRLLMTFHARCAAEHLRFLSKELIVCSYADNICVTGGWDGMLILWNMLEGEMMFALKGHEDCECCIYSLIVWRIISADCEHVLDSNLKEVYCLKLTPTLIVAGGTTSKIVIWSREEFTEMFVLKQHLGIVRTLSLNGDLLISGGDRKMICVWCTKTGKLMNVVHRNPDLLHLMYVNETKIITASPNAPGSITVLSYW</sequence>